<evidence type="ECO:0000256" key="3">
    <source>
        <dbReference type="ARBA" id="ARBA00022801"/>
    </source>
</evidence>
<dbReference type="CDD" id="cd16025">
    <property type="entry name" value="PAS_like"/>
    <property type="match status" value="1"/>
</dbReference>
<dbReference type="RefSeq" id="WP_262433647.1">
    <property type="nucleotide sequence ID" value="NZ_JACRTF010000001.1"/>
</dbReference>
<comment type="similarity">
    <text evidence="1">Belongs to the sulfatase family.</text>
</comment>
<accession>A0A926F3U1</accession>
<keyword evidence="3" id="KW-0378">Hydrolase</keyword>
<gene>
    <name evidence="7" type="ORF">H8744_04275</name>
</gene>
<dbReference type="Gene3D" id="3.40.720.10">
    <property type="entry name" value="Alkaline Phosphatase, subunit A"/>
    <property type="match status" value="1"/>
</dbReference>
<dbReference type="PROSITE" id="PS00149">
    <property type="entry name" value="SULFATASE_2"/>
    <property type="match status" value="1"/>
</dbReference>
<protein>
    <submittedName>
        <fullName evidence="7">Arylsulfatase</fullName>
    </submittedName>
</protein>
<dbReference type="GO" id="GO:0004065">
    <property type="term" value="F:arylsulfatase activity"/>
    <property type="evidence" value="ECO:0007669"/>
    <property type="project" value="TreeGrafter"/>
</dbReference>
<evidence type="ECO:0000259" key="6">
    <source>
        <dbReference type="Pfam" id="PF00884"/>
    </source>
</evidence>
<proteinExistence type="inferred from homology"/>
<dbReference type="EMBL" id="JACRTF010000001">
    <property type="protein sequence ID" value="MBC8592472.1"/>
    <property type="molecule type" value="Genomic_DNA"/>
</dbReference>
<evidence type="ECO:0000256" key="1">
    <source>
        <dbReference type="ARBA" id="ARBA00008779"/>
    </source>
</evidence>
<dbReference type="PANTHER" id="PTHR42693">
    <property type="entry name" value="ARYLSULFATASE FAMILY MEMBER"/>
    <property type="match status" value="1"/>
</dbReference>
<evidence type="ECO:0000313" key="7">
    <source>
        <dbReference type="EMBL" id="MBC8592472.1"/>
    </source>
</evidence>
<dbReference type="Pfam" id="PF00884">
    <property type="entry name" value="Sulfatase"/>
    <property type="match status" value="1"/>
</dbReference>
<dbReference type="Gene3D" id="3.30.1120.10">
    <property type="match status" value="1"/>
</dbReference>
<dbReference type="InterPro" id="IPR024607">
    <property type="entry name" value="Sulfatase_CS"/>
</dbReference>
<keyword evidence="4" id="KW-0106">Calcium</keyword>
<feature type="modified residue" description="3-oxoalanine (Ser)" evidence="5">
    <location>
        <position position="73"/>
    </location>
</feature>
<dbReference type="SUPFAM" id="SSF53649">
    <property type="entry name" value="Alkaline phosphatase-like"/>
    <property type="match status" value="1"/>
</dbReference>
<keyword evidence="8" id="KW-1185">Reference proteome</keyword>
<dbReference type="PANTHER" id="PTHR42693:SF53">
    <property type="entry name" value="ENDO-4-O-SULFATASE"/>
    <property type="match status" value="1"/>
</dbReference>
<keyword evidence="2" id="KW-0479">Metal-binding</keyword>
<dbReference type="AlphaFoldDB" id="A0A926F3U1"/>
<reference evidence="7" key="1">
    <citation type="submission" date="2020-08" db="EMBL/GenBank/DDBJ databases">
        <title>Genome public.</title>
        <authorList>
            <person name="Liu C."/>
            <person name="Sun Q."/>
        </authorList>
    </citation>
    <scope>NUCLEOTIDE SEQUENCE</scope>
    <source>
        <strain evidence="7">N12</strain>
    </source>
</reference>
<organism evidence="7 8">
    <name type="scientific">Jilunia laotingensis</name>
    <dbReference type="NCBI Taxonomy" id="2763675"/>
    <lineage>
        <taxon>Bacteria</taxon>
        <taxon>Pseudomonadati</taxon>
        <taxon>Bacteroidota</taxon>
        <taxon>Bacteroidia</taxon>
        <taxon>Bacteroidales</taxon>
        <taxon>Bacteroidaceae</taxon>
        <taxon>Jilunia</taxon>
    </lineage>
</organism>
<evidence type="ECO:0000256" key="5">
    <source>
        <dbReference type="PIRSR" id="PIRSR600917-52"/>
    </source>
</evidence>
<feature type="domain" description="Sulfatase N-terminal" evidence="6">
    <location>
        <begin position="27"/>
        <end position="419"/>
    </location>
</feature>
<sequence>MDANKWLVSAALPLISLNCIAQQTKQPNIILIVADDLGYSDLGCYGGEIPTPHLDELAKQGLRYTQFYNAGRSCPSRASMITGLYPHQTGIGAMTETPWGPDDWGTPGYKGYLNHNCVTMGEVLREAGYHTYLSGKWHLGMHGQEKWPLQRGFDHFYGILAGACSYLRPEGGRGLTEDNTRLPAPEQPYYSTDAFTDRAIGFIDDRPADGAPYFLFLSYNAPHWPLQAKQEDIDKFLGKYKKGWRAVREARLKRMVKMGLVDPKWRLAQWEARTWDELTEQEKNDMDMKMAVYAAQVHCMDYNIGRLMKHLEEKGEMDNTIIVFLSDNGACAEPHVEKGSGGVDMINDPSSSDKPSYGLPWAQVSNTPYRKYKVRAYEGGTAAPFIVSWPARYAQYGGEIRHNRIFLPDLMATFIDAAHATYPETYQGNTIFPLEGKTLLPTIEQPDAVIHDYIFSEHFDNCAVWWENWKAVKDQDSNKWELYDLTADRTEHVNMALERPKILKQLVAEWNKWADSHQVYPKHK</sequence>
<evidence type="ECO:0000256" key="2">
    <source>
        <dbReference type="ARBA" id="ARBA00022723"/>
    </source>
</evidence>
<comment type="PTM">
    <text evidence="5">The conversion to 3-oxoalanine (also known as C-formylglycine, FGly), of a serine or cysteine residue in prokaryotes and of a cysteine residue in eukaryotes, is critical for catalytic activity.</text>
</comment>
<dbReference type="GO" id="GO:0046872">
    <property type="term" value="F:metal ion binding"/>
    <property type="evidence" value="ECO:0007669"/>
    <property type="project" value="UniProtKB-KW"/>
</dbReference>
<name>A0A926F3U1_9BACT</name>
<dbReference type="InterPro" id="IPR017850">
    <property type="entry name" value="Alkaline_phosphatase_core_sf"/>
</dbReference>
<dbReference type="FunFam" id="3.40.720.10:FF:000047">
    <property type="entry name" value="Arylsulfatase"/>
    <property type="match status" value="1"/>
</dbReference>
<comment type="caution">
    <text evidence="7">The sequence shown here is derived from an EMBL/GenBank/DDBJ whole genome shotgun (WGS) entry which is preliminary data.</text>
</comment>
<evidence type="ECO:0000256" key="4">
    <source>
        <dbReference type="ARBA" id="ARBA00022837"/>
    </source>
</evidence>
<dbReference type="InterPro" id="IPR000917">
    <property type="entry name" value="Sulfatase_N"/>
</dbReference>
<dbReference type="InterPro" id="IPR050738">
    <property type="entry name" value="Sulfatase"/>
</dbReference>
<evidence type="ECO:0000313" key="8">
    <source>
        <dbReference type="Proteomes" id="UP000651085"/>
    </source>
</evidence>
<dbReference type="Proteomes" id="UP000651085">
    <property type="component" value="Unassembled WGS sequence"/>
</dbReference>